<feature type="compositionally biased region" description="Low complexity" evidence="1">
    <location>
        <begin position="41"/>
        <end position="68"/>
    </location>
</feature>
<keyword evidence="4" id="KW-1185">Reference proteome</keyword>
<keyword evidence="2" id="KW-0732">Signal</keyword>
<evidence type="ECO:0000313" key="3">
    <source>
        <dbReference type="EMBL" id="SHG19663.1"/>
    </source>
</evidence>
<dbReference type="OrthoDB" id="5196542at2"/>
<evidence type="ECO:0000256" key="1">
    <source>
        <dbReference type="SAM" id="MobiDB-lite"/>
    </source>
</evidence>
<protein>
    <recommendedName>
        <fullName evidence="5">DUF5642 domain-containing protein</fullName>
    </recommendedName>
</protein>
<dbReference type="AlphaFoldDB" id="A0A1M5HUT9"/>
<gene>
    <name evidence="3" type="ORF">SAMN05444351_1748</name>
</gene>
<proteinExistence type="predicted"/>
<evidence type="ECO:0000313" key="4">
    <source>
        <dbReference type="Proteomes" id="UP000184471"/>
    </source>
</evidence>
<organism evidence="3 4">
    <name type="scientific">Geodermatophilus nigrescens</name>
    <dbReference type="NCBI Taxonomy" id="1070870"/>
    <lineage>
        <taxon>Bacteria</taxon>
        <taxon>Bacillati</taxon>
        <taxon>Actinomycetota</taxon>
        <taxon>Actinomycetes</taxon>
        <taxon>Geodermatophilales</taxon>
        <taxon>Geodermatophilaceae</taxon>
        <taxon>Geodermatophilus</taxon>
    </lineage>
</organism>
<feature type="region of interest" description="Disordered" evidence="1">
    <location>
        <begin position="29"/>
        <end position="87"/>
    </location>
</feature>
<evidence type="ECO:0000256" key="2">
    <source>
        <dbReference type="SAM" id="SignalP"/>
    </source>
</evidence>
<reference evidence="3 4" key="1">
    <citation type="submission" date="2016-11" db="EMBL/GenBank/DDBJ databases">
        <authorList>
            <person name="Jaros S."/>
            <person name="Januszkiewicz K."/>
            <person name="Wedrychowicz H."/>
        </authorList>
    </citation>
    <scope>NUCLEOTIDE SEQUENCE [LARGE SCALE GENOMIC DNA]</scope>
    <source>
        <strain evidence="3 4">DSM 45408</strain>
    </source>
</reference>
<dbReference type="RefSeq" id="WP_139252900.1">
    <property type="nucleotide sequence ID" value="NZ_FQVX01000002.1"/>
</dbReference>
<feature type="signal peptide" evidence="2">
    <location>
        <begin position="1"/>
        <end position="34"/>
    </location>
</feature>
<feature type="chain" id="PRO_5013132939" description="DUF5642 domain-containing protein" evidence="2">
    <location>
        <begin position="35"/>
        <end position="311"/>
    </location>
</feature>
<feature type="compositionally biased region" description="Pro residues" evidence="1">
    <location>
        <begin position="69"/>
        <end position="79"/>
    </location>
</feature>
<name>A0A1M5HUT9_9ACTN</name>
<dbReference type="InterPro" id="IPR006311">
    <property type="entry name" value="TAT_signal"/>
</dbReference>
<evidence type="ECO:0008006" key="5">
    <source>
        <dbReference type="Google" id="ProtNLM"/>
    </source>
</evidence>
<sequence>MGVSRSSSRRRVRAAGAALAAGALLTAGCAGVGARDPGPLAPAAATEEPTPSATPSATPSPTPSETAPAPSPTPSPSPAEEPAGGGELRDRLLPAEAFGADATVVTVTTDQLGTAGGGWGGWGGWGGGWYGGWYGPWHDDDSDTDGDGDGDRWDEWSDAVTVEPPECAAALDALPALDGLEDSLSVAAQVARTPSTQTVEAIGESPALADLQLPLDRLLADCASVTTSGPWGWSATAEVAALDAPALGEQSAAVRVTVDAEGRDPRSVLVGVVLDGTRGLLLAQSAAPDAADPDPAAFTALLTDAAGAAFG</sequence>
<accession>A0A1M5HUT9</accession>
<dbReference type="PROSITE" id="PS51318">
    <property type="entry name" value="TAT"/>
    <property type="match status" value="1"/>
</dbReference>
<dbReference type="PROSITE" id="PS51257">
    <property type="entry name" value="PROKAR_LIPOPROTEIN"/>
    <property type="match status" value="1"/>
</dbReference>
<dbReference type="EMBL" id="FQVX01000002">
    <property type="protein sequence ID" value="SHG19663.1"/>
    <property type="molecule type" value="Genomic_DNA"/>
</dbReference>
<dbReference type="Proteomes" id="UP000184471">
    <property type="component" value="Unassembled WGS sequence"/>
</dbReference>